<dbReference type="RefSeq" id="WP_150379705.1">
    <property type="nucleotide sequence ID" value="NZ_RZUH01000007.1"/>
</dbReference>
<dbReference type="Gene3D" id="1.10.260.40">
    <property type="entry name" value="lambda repressor-like DNA-binding domains"/>
    <property type="match status" value="1"/>
</dbReference>
<dbReference type="AlphaFoldDB" id="A0A5M9ZI24"/>
<dbReference type="PROSITE" id="PS50943">
    <property type="entry name" value="HTH_CROC1"/>
    <property type="match status" value="1"/>
</dbReference>
<reference evidence="2 3" key="1">
    <citation type="journal article" date="2019" name="Syst. Appl. Microbiol.">
        <title>Characterization of Bifidobacterium species in feaces of the Egyptian fruit bat: Description of B. vespertilionis sp. nov. and B. rousetti sp. nov.</title>
        <authorList>
            <person name="Modesto M."/>
            <person name="Satti M."/>
            <person name="Watanabe K."/>
            <person name="Puglisi E."/>
            <person name="Morelli L."/>
            <person name="Huang C.-H."/>
            <person name="Liou J.-S."/>
            <person name="Miyashita M."/>
            <person name="Tamura T."/>
            <person name="Saito S."/>
            <person name="Mori K."/>
            <person name="Huang L."/>
            <person name="Sciavilla P."/>
            <person name="Sandri C."/>
            <person name="Spiezio C."/>
            <person name="Vitali F."/>
            <person name="Cavalieri D."/>
            <person name="Perpetuini G."/>
            <person name="Tofalo R."/>
            <person name="Bonetti A."/>
            <person name="Arita M."/>
            <person name="Mattarelli P."/>
        </authorList>
    </citation>
    <scope>NUCLEOTIDE SEQUENCE [LARGE SCALE GENOMIC DNA]</scope>
    <source>
        <strain evidence="2 3">RST17</strain>
    </source>
</reference>
<evidence type="ECO:0000313" key="2">
    <source>
        <dbReference type="EMBL" id="KAA8827236.1"/>
    </source>
</evidence>
<dbReference type="SMART" id="SM00530">
    <property type="entry name" value="HTH_XRE"/>
    <property type="match status" value="1"/>
</dbReference>
<feature type="domain" description="HTH cro/C1-type" evidence="1">
    <location>
        <begin position="3"/>
        <end position="61"/>
    </location>
</feature>
<accession>A0A5M9ZI24</accession>
<dbReference type="SUPFAM" id="SSF47413">
    <property type="entry name" value="lambda repressor-like DNA-binding domains"/>
    <property type="match status" value="1"/>
</dbReference>
<dbReference type="Pfam" id="PF13560">
    <property type="entry name" value="HTH_31"/>
    <property type="match status" value="1"/>
</dbReference>
<dbReference type="InterPro" id="IPR001387">
    <property type="entry name" value="Cro/C1-type_HTH"/>
</dbReference>
<evidence type="ECO:0000259" key="1">
    <source>
        <dbReference type="PROSITE" id="PS50943"/>
    </source>
</evidence>
<proteinExistence type="predicted"/>
<comment type="caution">
    <text evidence="2">The sequence shown here is derived from an EMBL/GenBank/DDBJ whole genome shotgun (WGS) entry which is preliminary data.</text>
</comment>
<sequence>MSLRELRLKRGLTQQQLGNKVGMTQGRIADFEAGRRSVGNMTLDSALAICDALRVSNPRKLLEDSSPKENNAE</sequence>
<gene>
    <name evidence="2" type="ORF">EMO91_09305</name>
</gene>
<dbReference type="GO" id="GO:0003677">
    <property type="term" value="F:DNA binding"/>
    <property type="evidence" value="ECO:0007669"/>
    <property type="project" value="InterPro"/>
</dbReference>
<dbReference type="Proteomes" id="UP000410049">
    <property type="component" value="Unassembled WGS sequence"/>
</dbReference>
<name>A0A5M9ZI24_9BIFI</name>
<protein>
    <submittedName>
        <fullName evidence="2">XRE family transcriptional regulator</fullName>
    </submittedName>
</protein>
<dbReference type="InterPro" id="IPR010982">
    <property type="entry name" value="Lambda_DNA-bd_dom_sf"/>
</dbReference>
<organism evidence="2 3">
    <name type="scientific">Bifidobacterium myosotis</name>
    <dbReference type="NCBI Taxonomy" id="1630166"/>
    <lineage>
        <taxon>Bacteria</taxon>
        <taxon>Bacillati</taxon>
        <taxon>Actinomycetota</taxon>
        <taxon>Actinomycetes</taxon>
        <taxon>Bifidobacteriales</taxon>
        <taxon>Bifidobacteriaceae</taxon>
        <taxon>Bifidobacterium</taxon>
    </lineage>
</organism>
<dbReference type="CDD" id="cd00093">
    <property type="entry name" value="HTH_XRE"/>
    <property type="match status" value="1"/>
</dbReference>
<dbReference type="EMBL" id="RZUH01000007">
    <property type="protein sequence ID" value="KAA8827236.1"/>
    <property type="molecule type" value="Genomic_DNA"/>
</dbReference>
<evidence type="ECO:0000313" key="3">
    <source>
        <dbReference type="Proteomes" id="UP000410049"/>
    </source>
</evidence>